<reference evidence="8 10" key="1">
    <citation type="journal article" date="2016" name="Microbiology (Mosc.)">
        <title>Comparison of Lactobacillus crispatus isolates from Lactobacillus-dominated vaginal microbiomes with isolates from microbiomes containing bacterial vaginosis-associated bacteria.</title>
        <authorList>
            <person name="Abdelmaksoud A.A."/>
            <person name="Koparde V.N."/>
            <person name="Sheth N.U."/>
            <person name="Serrano M.G."/>
            <person name="Glascock A.L."/>
            <person name="Fettweis J.M."/>
            <person name="Strauss Iii J.F."/>
            <person name="Buck G.A."/>
            <person name="Jefferson K.K."/>
        </authorList>
    </citation>
    <scope>NUCLEOTIDE SEQUENCE [LARGE SCALE GENOMIC DNA]</scope>
    <source>
        <strain evidence="8 10">VMC3</strain>
    </source>
</reference>
<evidence type="ECO:0000313" key="8">
    <source>
        <dbReference type="EMBL" id="KWU04971.1"/>
    </source>
</evidence>
<protein>
    <submittedName>
        <fullName evidence="8">Glutamate ABC transporter permease</fullName>
    </submittedName>
    <submittedName>
        <fullName evidence="9">Response regulator transcription factor</fullName>
    </submittedName>
</protein>
<comment type="caution">
    <text evidence="8">The sequence shown here is derived from an EMBL/GenBank/DDBJ whole genome shotgun (WGS) entry which is preliminary data.</text>
</comment>
<proteinExistence type="predicted"/>
<dbReference type="Gene3D" id="3.40.50.2300">
    <property type="match status" value="1"/>
</dbReference>
<dbReference type="Proteomes" id="UP000289808">
    <property type="component" value="Unassembled WGS sequence"/>
</dbReference>
<dbReference type="Gene3D" id="2.40.50.1020">
    <property type="entry name" value="LytTr DNA-binding domain"/>
    <property type="match status" value="1"/>
</dbReference>
<dbReference type="InterPro" id="IPR046947">
    <property type="entry name" value="LytR-like"/>
</dbReference>
<evidence type="ECO:0000313" key="9">
    <source>
        <dbReference type="EMBL" id="RXF58165.1"/>
    </source>
</evidence>
<dbReference type="InterPro" id="IPR011006">
    <property type="entry name" value="CheY-like_superfamily"/>
</dbReference>
<dbReference type="GO" id="GO:0003677">
    <property type="term" value="F:DNA binding"/>
    <property type="evidence" value="ECO:0007669"/>
    <property type="project" value="InterPro"/>
</dbReference>
<dbReference type="AlphaFoldDB" id="A0A109DLM8"/>
<dbReference type="PANTHER" id="PTHR37299:SF3">
    <property type="entry name" value="STAGE 0 SPORULATION PROTEIN A HOMOLOG"/>
    <property type="match status" value="1"/>
</dbReference>
<name>A0A109DLM8_9LACO</name>
<dbReference type="Pfam" id="PF04397">
    <property type="entry name" value="LytTR"/>
    <property type="match status" value="1"/>
</dbReference>
<dbReference type="InterPro" id="IPR007492">
    <property type="entry name" value="LytTR_DNA-bd_dom"/>
</dbReference>
<dbReference type="SUPFAM" id="SSF52172">
    <property type="entry name" value="CheY-like"/>
    <property type="match status" value="1"/>
</dbReference>
<evidence type="ECO:0000259" key="6">
    <source>
        <dbReference type="PROSITE" id="PS50110"/>
    </source>
</evidence>
<dbReference type="EMBL" id="LJGP01000001">
    <property type="protein sequence ID" value="KWU04971.1"/>
    <property type="molecule type" value="Genomic_DNA"/>
</dbReference>
<dbReference type="PANTHER" id="PTHR37299">
    <property type="entry name" value="TRANSCRIPTIONAL REGULATOR-RELATED"/>
    <property type="match status" value="1"/>
</dbReference>
<organism evidence="8 10">
    <name type="scientific">Lactobacillus crispatus</name>
    <dbReference type="NCBI Taxonomy" id="47770"/>
    <lineage>
        <taxon>Bacteria</taxon>
        <taxon>Bacillati</taxon>
        <taxon>Bacillota</taxon>
        <taxon>Bacilli</taxon>
        <taxon>Lactobacillales</taxon>
        <taxon>Lactobacillaceae</taxon>
        <taxon>Lactobacillus</taxon>
    </lineage>
</organism>
<dbReference type="GO" id="GO:0000156">
    <property type="term" value="F:phosphorelay response regulator activity"/>
    <property type="evidence" value="ECO:0007669"/>
    <property type="project" value="InterPro"/>
</dbReference>
<dbReference type="STRING" id="47770.GCA_001567095_01888"/>
<evidence type="ECO:0000259" key="7">
    <source>
        <dbReference type="PROSITE" id="PS50930"/>
    </source>
</evidence>
<feature type="domain" description="HTH LytTR-type" evidence="7">
    <location>
        <begin position="152"/>
        <end position="253"/>
    </location>
</feature>
<sequence length="274" mass="31580">MQYPVFICDDDQNQIEQTKKILGAAEMILSDDEEIEFSIASATDYMGAIDYLKKHKLDGGIYFLDVELGGDTEEDTGFDLAALIKKRDERAQIIFVTSHADLSLITFRRRLGPIDYIVKTSDLDKFRQMMVKTVEVAIYNLHKFNYMKKMTFSYKIGRQTRNVNIDDIIYISTTITPHKLLMILTTGEMQLLGSINQYAKENPMLEKINQSCLVNPKNIESIDLKQHRVSFVNGDVEDFSRSSVKMMKDFLARYNYKTEKLAKQKEINDGHVNV</sequence>
<dbReference type="PROSITE" id="PS50110">
    <property type="entry name" value="RESPONSE_REGULATORY"/>
    <property type="match status" value="1"/>
</dbReference>
<dbReference type="EMBL" id="SCLX01000016">
    <property type="protein sequence ID" value="RXF58165.1"/>
    <property type="molecule type" value="Genomic_DNA"/>
</dbReference>
<comment type="function">
    <text evidence="4">Required for high-level post-exponential phase expression of a series of secreted proteins.</text>
</comment>
<evidence type="ECO:0000256" key="5">
    <source>
        <dbReference type="PROSITE-ProRule" id="PRU00169"/>
    </source>
</evidence>
<keyword evidence="2" id="KW-0902">Two-component regulatory system</keyword>
<dbReference type="PROSITE" id="PS50930">
    <property type="entry name" value="HTH_LYTTR"/>
    <property type="match status" value="1"/>
</dbReference>
<evidence type="ECO:0000256" key="2">
    <source>
        <dbReference type="ARBA" id="ARBA00023012"/>
    </source>
</evidence>
<feature type="domain" description="Response regulatory" evidence="6">
    <location>
        <begin position="4"/>
        <end position="134"/>
    </location>
</feature>
<dbReference type="InterPro" id="IPR001789">
    <property type="entry name" value="Sig_transdc_resp-reg_receiver"/>
</dbReference>
<evidence type="ECO:0000256" key="1">
    <source>
        <dbReference type="ARBA" id="ARBA00022490"/>
    </source>
</evidence>
<keyword evidence="5" id="KW-0597">Phosphoprotein</keyword>
<keyword evidence="1" id="KW-0963">Cytoplasm</keyword>
<evidence type="ECO:0000256" key="4">
    <source>
        <dbReference type="ARBA" id="ARBA00037164"/>
    </source>
</evidence>
<dbReference type="Pfam" id="PF00072">
    <property type="entry name" value="Response_reg"/>
    <property type="match status" value="1"/>
</dbReference>
<dbReference type="RefSeq" id="WP_005718162.1">
    <property type="nucleotide sequence ID" value="NZ_AP025162.1"/>
</dbReference>
<evidence type="ECO:0000256" key="3">
    <source>
        <dbReference type="ARBA" id="ARBA00023159"/>
    </source>
</evidence>
<dbReference type="SMART" id="SM00448">
    <property type="entry name" value="REC"/>
    <property type="match status" value="1"/>
</dbReference>
<dbReference type="PATRIC" id="fig|47770.28.peg.61"/>
<gene>
    <name evidence="8" type="ORF">AEL95_00270</name>
    <name evidence="9" type="ORF">ERD32_04090</name>
</gene>
<evidence type="ECO:0000313" key="10">
    <source>
        <dbReference type="Proteomes" id="UP000067598"/>
    </source>
</evidence>
<reference evidence="9 11" key="2">
    <citation type="submission" date="2019-01" db="EMBL/GenBank/DDBJ databases">
        <title>The genome sequence of Lactobacillus crispatus L49.</title>
        <authorList>
            <person name="Zhong J."/>
            <person name="Zhang J."/>
        </authorList>
    </citation>
    <scope>NUCLEOTIDE SEQUENCE [LARGE SCALE GENOMIC DNA]</scope>
    <source>
        <strain evidence="9 11">L49</strain>
    </source>
</reference>
<accession>A0A109DLM8</accession>
<dbReference type="SMART" id="SM00850">
    <property type="entry name" value="LytTR"/>
    <property type="match status" value="1"/>
</dbReference>
<evidence type="ECO:0000313" key="11">
    <source>
        <dbReference type="Proteomes" id="UP000289808"/>
    </source>
</evidence>
<feature type="modified residue" description="4-aspartylphosphate" evidence="5">
    <location>
        <position position="65"/>
    </location>
</feature>
<dbReference type="Proteomes" id="UP000067598">
    <property type="component" value="Unassembled WGS sequence"/>
</dbReference>
<keyword evidence="3" id="KW-0010">Activator</keyword>